<name>A0A1X7J2M6_9BACT</name>
<evidence type="ECO:0000256" key="5">
    <source>
        <dbReference type="HAMAP-Rule" id="MF_00270"/>
    </source>
</evidence>
<dbReference type="STRING" id="561720.SAMN06275492_10758"/>
<dbReference type="GO" id="GO:0070181">
    <property type="term" value="F:small ribosomal subunit rRNA binding"/>
    <property type="evidence" value="ECO:0007669"/>
    <property type="project" value="TreeGrafter"/>
</dbReference>
<keyword evidence="8" id="KW-1185">Reference proteome</keyword>
<dbReference type="GO" id="GO:0006412">
    <property type="term" value="P:translation"/>
    <property type="evidence" value="ECO:0007669"/>
    <property type="project" value="UniProtKB-UniRule"/>
</dbReference>
<evidence type="ECO:0000256" key="6">
    <source>
        <dbReference type="RuleBase" id="RU003910"/>
    </source>
</evidence>
<dbReference type="PANTHER" id="PTHR13479:SF40">
    <property type="entry name" value="SMALL RIBOSOMAL SUBUNIT PROTEIN BS18M"/>
    <property type="match status" value="1"/>
</dbReference>
<evidence type="ECO:0000313" key="8">
    <source>
        <dbReference type="Proteomes" id="UP000193355"/>
    </source>
</evidence>
<dbReference type="AlphaFoldDB" id="A0A1X7J2M6"/>
<dbReference type="PANTHER" id="PTHR13479">
    <property type="entry name" value="30S RIBOSOMAL PROTEIN S18"/>
    <property type="match status" value="1"/>
</dbReference>
<reference evidence="8" key="1">
    <citation type="submission" date="2017-04" db="EMBL/GenBank/DDBJ databases">
        <authorList>
            <person name="Varghese N."/>
            <person name="Submissions S."/>
        </authorList>
    </citation>
    <scope>NUCLEOTIDE SEQUENCE [LARGE SCALE GENOMIC DNA]</scope>
    <source>
        <strain evidence="8">USBA 82</strain>
    </source>
</reference>
<dbReference type="NCBIfam" id="TIGR00165">
    <property type="entry name" value="S18"/>
    <property type="match status" value="1"/>
</dbReference>
<comment type="function">
    <text evidence="5">Binds as a heterodimer with protein bS6 to the central domain of the 16S rRNA, where it helps stabilize the platform of the 30S subunit.</text>
</comment>
<protein>
    <recommendedName>
        <fullName evidence="4 5">Small ribosomal subunit protein bS18</fullName>
    </recommendedName>
</protein>
<dbReference type="EMBL" id="FXBB01000007">
    <property type="protein sequence ID" value="SMG21475.1"/>
    <property type="molecule type" value="Genomic_DNA"/>
</dbReference>
<keyword evidence="5" id="KW-0694">RNA-binding</keyword>
<dbReference type="InterPro" id="IPR018275">
    <property type="entry name" value="Ribosomal_bS18_CS"/>
</dbReference>
<evidence type="ECO:0000256" key="2">
    <source>
        <dbReference type="ARBA" id="ARBA00022980"/>
    </source>
</evidence>
<keyword evidence="5" id="KW-0699">rRNA-binding</keyword>
<dbReference type="PROSITE" id="PS00057">
    <property type="entry name" value="RIBOSOMAL_S18"/>
    <property type="match status" value="1"/>
</dbReference>
<proteinExistence type="inferred from homology"/>
<dbReference type="PRINTS" id="PR00974">
    <property type="entry name" value="RIBOSOMALS18"/>
</dbReference>
<evidence type="ECO:0000256" key="4">
    <source>
        <dbReference type="ARBA" id="ARBA00035141"/>
    </source>
</evidence>
<evidence type="ECO:0000313" key="7">
    <source>
        <dbReference type="EMBL" id="SMG21475.1"/>
    </source>
</evidence>
<dbReference type="InterPro" id="IPR001648">
    <property type="entry name" value="Ribosomal_bS18"/>
</dbReference>
<sequence>MAYSSGGPGGKRRGGKRRPKVCFYCVDKINDVDYKDVDRLRKYVSERGKIVPRRVTGNCANHQRQLTVALKRARYMALIPYSAE</sequence>
<dbReference type="Proteomes" id="UP000193355">
    <property type="component" value="Unassembled WGS sequence"/>
</dbReference>
<dbReference type="Pfam" id="PF01084">
    <property type="entry name" value="Ribosomal_S18"/>
    <property type="match status" value="1"/>
</dbReference>
<comment type="similarity">
    <text evidence="1 5 6">Belongs to the bacterial ribosomal protein bS18 family.</text>
</comment>
<gene>
    <name evidence="5" type="primary">rpsR</name>
    <name evidence="7" type="ORF">SAMN06275492_10758</name>
</gene>
<dbReference type="GO" id="GO:0003735">
    <property type="term" value="F:structural constituent of ribosome"/>
    <property type="evidence" value="ECO:0007669"/>
    <property type="project" value="InterPro"/>
</dbReference>
<organism evidence="7 8">
    <name type="scientific">Dethiosulfovibrio salsuginis</name>
    <dbReference type="NCBI Taxonomy" id="561720"/>
    <lineage>
        <taxon>Bacteria</taxon>
        <taxon>Thermotogati</taxon>
        <taxon>Synergistota</taxon>
        <taxon>Synergistia</taxon>
        <taxon>Synergistales</taxon>
        <taxon>Dethiosulfovibrionaceae</taxon>
        <taxon>Dethiosulfovibrio</taxon>
    </lineage>
</organism>
<keyword evidence="2 5" id="KW-0689">Ribosomal protein</keyword>
<keyword evidence="3 5" id="KW-0687">Ribonucleoprotein</keyword>
<dbReference type="InterPro" id="IPR036870">
    <property type="entry name" value="Ribosomal_bS18_sf"/>
</dbReference>
<dbReference type="HAMAP" id="MF_00270">
    <property type="entry name" value="Ribosomal_bS18"/>
    <property type="match status" value="1"/>
</dbReference>
<comment type="subunit">
    <text evidence="5">Part of the 30S ribosomal subunit. Forms a tight heterodimer with protein bS6.</text>
</comment>
<evidence type="ECO:0000256" key="3">
    <source>
        <dbReference type="ARBA" id="ARBA00023274"/>
    </source>
</evidence>
<evidence type="ECO:0000256" key="1">
    <source>
        <dbReference type="ARBA" id="ARBA00005589"/>
    </source>
</evidence>
<accession>A0A1X7J2M6</accession>
<dbReference type="GO" id="GO:0022627">
    <property type="term" value="C:cytosolic small ribosomal subunit"/>
    <property type="evidence" value="ECO:0007669"/>
    <property type="project" value="TreeGrafter"/>
</dbReference>
<dbReference type="RefSeq" id="WP_085544121.1">
    <property type="nucleotide sequence ID" value="NZ_FXBB01000007.1"/>
</dbReference>
<dbReference type="Gene3D" id="4.10.640.10">
    <property type="entry name" value="Ribosomal protein S18"/>
    <property type="match status" value="1"/>
</dbReference>
<dbReference type="OrthoDB" id="9812008at2"/>
<dbReference type="SUPFAM" id="SSF46911">
    <property type="entry name" value="Ribosomal protein S18"/>
    <property type="match status" value="1"/>
</dbReference>